<evidence type="ECO:0000259" key="13">
    <source>
        <dbReference type="PROSITE" id="PS50011"/>
    </source>
</evidence>
<keyword evidence="12" id="KW-0812">Transmembrane</keyword>
<keyword evidence="12" id="KW-0472">Membrane</keyword>
<proteinExistence type="predicted"/>
<dbReference type="Pfam" id="PF08305">
    <property type="entry name" value="NPCBM"/>
    <property type="match status" value="1"/>
</dbReference>
<dbReference type="InterPro" id="IPR013222">
    <property type="entry name" value="Glyco_hyd_98_carb-bd"/>
</dbReference>
<dbReference type="Gene3D" id="2.60.120.1060">
    <property type="entry name" value="NPCBM/NEW2 domain"/>
    <property type="match status" value="1"/>
</dbReference>
<evidence type="ECO:0000256" key="11">
    <source>
        <dbReference type="SAM" id="MobiDB-lite"/>
    </source>
</evidence>
<evidence type="ECO:0000256" key="8">
    <source>
        <dbReference type="ARBA" id="ARBA00023170"/>
    </source>
</evidence>
<evidence type="ECO:0000313" key="14">
    <source>
        <dbReference type="EMBL" id="RNL86761.1"/>
    </source>
</evidence>
<dbReference type="EC" id="2.7.11.1" evidence="2"/>
<organism evidence="14 15">
    <name type="scientific">Halostreptopolyspora alba</name>
    <dbReference type="NCBI Taxonomy" id="2487137"/>
    <lineage>
        <taxon>Bacteria</taxon>
        <taxon>Bacillati</taxon>
        <taxon>Actinomycetota</taxon>
        <taxon>Actinomycetes</taxon>
        <taxon>Streptosporangiales</taxon>
        <taxon>Nocardiopsidaceae</taxon>
        <taxon>Halostreptopolyspora</taxon>
    </lineage>
</organism>
<comment type="subcellular location">
    <subcellularLocation>
        <location evidence="1">Membrane</location>
        <topology evidence="1">Single-pass type I membrane protein</topology>
    </subcellularLocation>
</comment>
<dbReference type="PANTHER" id="PTHR43671:SF98">
    <property type="entry name" value="SERINE_THREONINE-PROTEIN KINASE NEK11"/>
    <property type="match status" value="1"/>
</dbReference>
<evidence type="ECO:0000256" key="1">
    <source>
        <dbReference type="ARBA" id="ARBA00004479"/>
    </source>
</evidence>
<keyword evidence="3" id="KW-0723">Serine/threonine-protein kinase</keyword>
<reference evidence="14 15" key="1">
    <citation type="submission" date="2018-11" db="EMBL/GenBank/DDBJ databases">
        <title>The genome draft of YIM 96095.</title>
        <authorList>
            <person name="Tang S.-K."/>
            <person name="Chunyu W.-X."/>
            <person name="Feng Y.-Z."/>
        </authorList>
    </citation>
    <scope>NUCLEOTIDE SEQUENCE [LARGE SCALE GENOMIC DNA]</scope>
    <source>
        <strain evidence="14 15">YIM 96095</strain>
    </source>
</reference>
<dbReference type="SUPFAM" id="SSF56112">
    <property type="entry name" value="Protein kinase-like (PK-like)"/>
    <property type="match status" value="1"/>
</dbReference>
<accession>A0A3N0EG32</accession>
<evidence type="ECO:0000256" key="7">
    <source>
        <dbReference type="ARBA" id="ARBA00022840"/>
    </source>
</evidence>
<evidence type="ECO:0000256" key="2">
    <source>
        <dbReference type="ARBA" id="ARBA00012513"/>
    </source>
</evidence>
<evidence type="ECO:0000256" key="10">
    <source>
        <dbReference type="ARBA" id="ARBA00048679"/>
    </source>
</evidence>
<keyword evidence="6" id="KW-0418">Kinase</keyword>
<dbReference type="GO" id="GO:0004674">
    <property type="term" value="F:protein serine/threonine kinase activity"/>
    <property type="evidence" value="ECO:0007669"/>
    <property type="project" value="UniProtKB-KW"/>
</dbReference>
<dbReference type="GO" id="GO:0005524">
    <property type="term" value="F:ATP binding"/>
    <property type="evidence" value="ECO:0007669"/>
    <property type="project" value="UniProtKB-KW"/>
</dbReference>
<dbReference type="PROSITE" id="PS50011">
    <property type="entry name" value="PROTEIN_KINASE_DOM"/>
    <property type="match status" value="1"/>
</dbReference>
<feature type="transmembrane region" description="Helical" evidence="12">
    <location>
        <begin position="470"/>
        <end position="491"/>
    </location>
</feature>
<evidence type="ECO:0000256" key="3">
    <source>
        <dbReference type="ARBA" id="ARBA00022527"/>
    </source>
</evidence>
<keyword evidence="15" id="KW-1185">Reference proteome</keyword>
<keyword evidence="5" id="KW-0547">Nucleotide-binding</keyword>
<keyword evidence="12" id="KW-1133">Transmembrane helix</keyword>
<dbReference type="Gene3D" id="3.30.200.20">
    <property type="entry name" value="Phosphorylase Kinase, domain 1"/>
    <property type="match status" value="1"/>
</dbReference>
<dbReference type="InterPro" id="IPR000719">
    <property type="entry name" value="Prot_kinase_dom"/>
</dbReference>
<evidence type="ECO:0000256" key="6">
    <source>
        <dbReference type="ARBA" id="ARBA00022777"/>
    </source>
</evidence>
<keyword evidence="7" id="KW-0067">ATP-binding</keyword>
<evidence type="ECO:0000256" key="5">
    <source>
        <dbReference type="ARBA" id="ARBA00022741"/>
    </source>
</evidence>
<keyword evidence="4 14" id="KW-0808">Transferase</keyword>
<dbReference type="Proteomes" id="UP000269198">
    <property type="component" value="Unassembled WGS sequence"/>
</dbReference>
<evidence type="ECO:0000256" key="9">
    <source>
        <dbReference type="ARBA" id="ARBA00047899"/>
    </source>
</evidence>
<dbReference type="InterPro" id="IPR008266">
    <property type="entry name" value="Tyr_kinase_AS"/>
</dbReference>
<feature type="region of interest" description="Disordered" evidence="11">
    <location>
        <begin position="504"/>
        <end position="564"/>
    </location>
</feature>
<sequence>MSALVSSELFVGPDSEPDKYRLVRSVGRGGEATLYLAEVHLAGQTEPVVVKVLDSDFAGGEEQFAELSRRWNEQAELLRFINRLGVVGVREHFEGAPEHRQGESGEYTDRCLYLVMNHVTGLDLRDWRAEHAVEGPKGQREVLRYLEQVAEVLDLLHSGKATPSKRVVVHGDLSPGNIMISEEGQATLVDFGLSKIATRHLTAKPWFTPGYAAPEVFNGEYSAATDRYAFGAIVYFALAGEEPPPAPEQLRERFAALPIMRVAGEQQRDKVLVMFSAEPEERPEALDWVRTLRSLSTSVPWSGPVSNPATSATGGAPAGAVGGAAAGAAMAGSGQTAPEGGGGAKGPGSGTGPAPPSGGGGTPPGQPGPAGHPGSGGPAAPPPSGPRFSGPTPVTGAHPTQPSGLGDSRRPVGGMRGTPTPPTPPGGPPPQAGTPAGPPGGGQPPRGAAAAAGAPEPEAGQTTKKSKKPLLAGLAALAAVFMVAGAGLTYVAMDRLAVFADDADASAGGEPSAPGNEAAGEETPSEPERPEPDDDASAAASPEERPDEMSLTSEEPVEESDFESTLATVNAVDYDDALTVVVSCGDEGAEYNLERDYSELTTTVGLDDDSSSGHEVTFTVLGDGEQLETKTLVLGEDAELTVDVTDVLRLQLLVDGESCGGNSTAVWGDPVVTR</sequence>
<keyword evidence="8" id="KW-0675">Receptor</keyword>
<protein>
    <recommendedName>
        <fullName evidence="2">non-specific serine/threonine protein kinase</fullName>
        <ecNumber evidence="2">2.7.11.1</ecNumber>
    </recommendedName>
</protein>
<dbReference type="AlphaFoldDB" id="A0A3N0EG32"/>
<dbReference type="InterPro" id="IPR008979">
    <property type="entry name" value="Galactose-bd-like_sf"/>
</dbReference>
<evidence type="ECO:0000256" key="12">
    <source>
        <dbReference type="SAM" id="Phobius"/>
    </source>
</evidence>
<feature type="region of interest" description="Disordered" evidence="11">
    <location>
        <begin position="330"/>
        <end position="466"/>
    </location>
</feature>
<feature type="compositionally biased region" description="Pro residues" evidence="11">
    <location>
        <begin position="419"/>
        <end position="442"/>
    </location>
</feature>
<feature type="compositionally biased region" description="Low complexity" evidence="11">
    <location>
        <begin position="445"/>
        <end position="460"/>
    </location>
</feature>
<dbReference type="InterPro" id="IPR038637">
    <property type="entry name" value="NPCBM_sf"/>
</dbReference>
<dbReference type="CDD" id="cd14014">
    <property type="entry name" value="STKc_PknB_like"/>
    <property type="match status" value="1"/>
</dbReference>
<name>A0A3N0EG32_9ACTN</name>
<evidence type="ECO:0000313" key="15">
    <source>
        <dbReference type="Proteomes" id="UP000269198"/>
    </source>
</evidence>
<dbReference type="Gene3D" id="1.10.510.10">
    <property type="entry name" value="Transferase(Phosphotransferase) domain 1"/>
    <property type="match status" value="1"/>
</dbReference>
<dbReference type="PROSITE" id="PS00109">
    <property type="entry name" value="PROTEIN_KINASE_TYR"/>
    <property type="match status" value="1"/>
</dbReference>
<gene>
    <name evidence="14" type="ORF">EFW17_02385</name>
</gene>
<dbReference type="PANTHER" id="PTHR43671">
    <property type="entry name" value="SERINE/THREONINE-PROTEIN KINASE NEK"/>
    <property type="match status" value="1"/>
</dbReference>
<dbReference type="OrthoDB" id="5181219at2"/>
<comment type="catalytic activity">
    <reaction evidence="10">
        <text>L-seryl-[protein] + ATP = O-phospho-L-seryl-[protein] + ADP + H(+)</text>
        <dbReference type="Rhea" id="RHEA:17989"/>
        <dbReference type="Rhea" id="RHEA-COMP:9863"/>
        <dbReference type="Rhea" id="RHEA-COMP:11604"/>
        <dbReference type="ChEBI" id="CHEBI:15378"/>
        <dbReference type="ChEBI" id="CHEBI:29999"/>
        <dbReference type="ChEBI" id="CHEBI:30616"/>
        <dbReference type="ChEBI" id="CHEBI:83421"/>
        <dbReference type="ChEBI" id="CHEBI:456216"/>
        <dbReference type="EC" id="2.7.11.1"/>
    </reaction>
</comment>
<comment type="catalytic activity">
    <reaction evidence="9">
        <text>L-threonyl-[protein] + ATP = O-phospho-L-threonyl-[protein] + ADP + H(+)</text>
        <dbReference type="Rhea" id="RHEA:46608"/>
        <dbReference type="Rhea" id="RHEA-COMP:11060"/>
        <dbReference type="Rhea" id="RHEA-COMP:11605"/>
        <dbReference type="ChEBI" id="CHEBI:15378"/>
        <dbReference type="ChEBI" id="CHEBI:30013"/>
        <dbReference type="ChEBI" id="CHEBI:30616"/>
        <dbReference type="ChEBI" id="CHEBI:61977"/>
        <dbReference type="ChEBI" id="CHEBI:456216"/>
        <dbReference type="EC" id="2.7.11.1"/>
    </reaction>
</comment>
<dbReference type="EMBL" id="RJMB01000002">
    <property type="protein sequence ID" value="RNL86761.1"/>
    <property type="molecule type" value="Genomic_DNA"/>
</dbReference>
<feature type="compositionally biased region" description="Gly residues" evidence="11">
    <location>
        <begin position="339"/>
        <end position="363"/>
    </location>
</feature>
<dbReference type="InterPro" id="IPR050660">
    <property type="entry name" value="NEK_Ser/Thr_kinase"/>
</dbReference>
<dbReference type="GO" id="GO:0016020">
    <property type="term" value="C:membrane"/>
    <property type="evidence" value="ECO:0007669"/>
    <property type="project" value="UniProtKB-SubCell"/>
</dbReference>
<feature type="domain" description="Protein kinase" evidence="13">
    <location>
        <begin position="20"/>
        <end position="302"/>
    </location>
</feature>
<feature type="compositionally biased region" description="Acidic residues" evidence="11">
    <location>
        <begin position="519"/>
        <end position="536"/>
    </location>
</feature>
<evidence type="ECO:0000256" key="4">
    <source>
        <dbReference type="ARBA" id="ARBA00022679"/>
    </source>
</evidence>
<comment type="caution">
    <text evidence="14">The sequence shown here is derived from an EMBL/GenBank/DDBJ whole genome shotgun (WGS) entry which is preliminary data.</text>
</comment>
<dbReference type="InterPro" id="IPR011009">
    <property type="entry name" value="Kinase-like_dom_sf"/>
</dbReference>
<dbReference type="SUPFAM" id="SSF49785">
    <property type="entry name" value="Galactose-binding domain-like"/>
    <property type="match status" value="1"/>
</dbReference>
<dbReference type="Pfam" id="PF00069">
    <property type="entry name" value="Pkinase"/>
    <property type="match status" value="1"/>
</dbReference>